<sequence length="197" mass="23557">MHKETFEAGHYYHIYNRGNNKEDIFIEEKNYNFFLFRLKKYILQVADVYAYCLLKNHFHIVLRIKPKEDLPDALQDKIHLPFSNFFNAYAKSINTSYGRSGSLFQEHLQRNKIDNEGYLKQVIVYVHLNPVKHKFTNDFKSYPYSSYGTFLSDKPTSIDRAYILELFGGKQNFEYCHNESLIKYDNIVEEIDKMDEF</sequence>
<dbReference type="PANTHER" id="PTHR34322:SF2">
    <property type="entry name" value="TRANSPOSASE IS200-LIKE DOMAIN-CONTAINING PROTEIN"/>
    <property type="match status" value="1"/>
</dbReference>
<reference evidence="2 3" key="1">
    <citation type="submission" date="2023-07" db="EMBL/GenBank/DDBJ databases">
        <title>Sorghum-associated microbial communities from plants grown in Nebraska, USA.</title>
        <authorList>
            <person name="Schachtman D."/>
        </authorList>
    </citation>
    <scope>NUCLEOTIDE SEQUENCE [LARGE SCALE GENOMIC DNA]</scope>
    <source>
        <strain evidence="2 3">3773</strain>
    </source>
</reference>
<dbReference type="InterPro" id="IPR036515">
    <property type="entry name" value="Transposase_17_sf"/>
</dbReference>
<evidence type="ECO:0000313" key="2">
    <source>
        <dbReference type="EMBL" id="MDR6968939.1"/>
    </source>
</evidence>
<protein>
    <submittedName>
        <fullName evidence="2">REP element-mobilizing transposase RayT</fullName>
    </submittedName>
</protein>
<proteinExistence type="predicted"/>
<evidence type="ECO:0000259" key="1">
    <source>
        <dbReference type="SMART" id="SM01321"/>
    </source>
</evidence>
<dbReference type="RefSeq" id="WP_310027613.1">
    <property type="nucleotide sequence ID" value="NZ_JAVDVI010000014.1"/>
</dbReference>
<gene>
    <name evidence="2" type="ORF">J2X31_002965</name>
</gene>
<dbReference type="SMART" id="SM01321">
    <property type="entry name" value="Y1_Tnp"/>
    <property type="match status" value="1"/>
</dbReference>
<organism evidence="2 3">
    <name type="scientific">Flavobacterium arsenatis</name>
    <dbReference type="NCBI Taxonomy" id="1484332"/>
    <lineage>
        <taxon>Bacteria</taxon>
        <taxon>Pseudomonadati</taxon>
        <taxon>Bacteroidota</taxon>
        <taxon>Flavobacteriia</taxon>
        <taxon>Flavobacteriales</taxon>
        <taxon>Flavobacteriaceae</taxon>
        <taxon>Flavobacterium</taxon>
    </lineage>
</organism>
<dbReference type="Gene3D" id="3.30.70.1290">
    <property type="entry name" value="Transposase IS200-like"/>
    <property type="match status" value="1"/>
</dbReference>
<dbReference type="EMBL" id="JAVDVI010000014">
    <property type="protein sequence ID" value="MDR6968939.1"/>
    <property type="molecule type" value="Genomic_DNA"/>
</dbReference>
<dbReference type="Proteomes" id="UP001255185">
    <property type="component" value="Unassembled WGS sequence"/>
</dbReference>
<name>A0ABU1TSS4_9FLAO</name>
<keyword evidence="3" id="KW-1185">Reference proteome</keyword>
<accession>A0ABU1TSS4</accession>
<evidence type="ECO:0000313" key="3">
    <source>
        <dbReference type="Proteomes" id="UP001255185"/>
    </source>
</evidence>
<dbReference type="PANTHER" id="PTHR34322">
    <property type="entry name" value="TRANSPOSASE, Y1_TNP DOMAIN-CONTAINING"/>
    <property type="match status" value="1"/>
</dbReference>
<dbReference type="SUPFAM" id="SSF143422">
    <property type="entry name" value="Transposase IS200-like"/>
    <property type="match status" value="1"/>
</dbReference>
<comment type="caution">
    <text evidence="2">The sequence shown here is derived from an EMBL/GenBank/DDBJ whole genome shotgun (WGS) entry which is preliminary data.</text>
</comment>
<feature type="domain" description="Transposase IS200-like" evidence="1">
    <location>
        <begin position="7"/>
        <end position="129"/>
    </location>
</feature>
<dbReference type="InterPro" id="IPR002686">
    <property type="entry name" value="Transposase_17"/>
</dbReference>